<evidence type="ECO:0000259" key="5">
    <source>
        <dbReference type="PROSITE" id="PS51387"/>
    </source>
</evidence>
<keyword evidence="3" id="KW-0274">FAD</keyword>
<dbReference type="Proteomes" id="UP000000771">
    <property type="component" value="Chromosome"/>
</dbReference>
<dbReference type="HOGENOM" id="CLU_017779_9_2_11"/>
<dbReference type="eggNOG" id="COG0277">
    <property type="taxonomic scope" value="Bacteria"/>
</dbReference>
<dbReference type="InterPro" id="IPR051914">
    <property type="entry name" value="FAD-linked_OxidoTrans_Type4"/>
</dbReference>
<dbReference type="KEGG" id="afo:Afer_1084"/>
<dbReference type="InterPro" id="IPR004113">
    <property type="entry name" value="FAD-bd_oxidored_4_C"/>
</dbReference>
<dbReference type="InterPro" id="IPR016166">
    <property type="entry name" value="FAD-bd_PCMH"/>
</dbReference>
<evidence type="ECO:0000256" key="2">
    <source>
        <dbReference type="ARBA" id="ARBA00022630"/>
    </source>
</evidence>
<dbReference type="GO" id="GO:0016491">
    <property type="term" value="F:oxidoreductase activity"/>
    <property type="evidence" value="ECO:0007669"/>
    <property type="project" value="UniProtKB-KW"/>
</dbReference>
<dbReference type="GO" id="GO:0071949">
    <property type="term" value="F:FAD binding"/>
    <property type="evidence" value="ECO:0007669"/>
    <property type="project" value="InterPro"/>
</dbReference>
<dbReference type="OrthoDB" id="9811557at2"/>
<dbReference type="Gene3D" id="3.30.465.10">
    <property type="match status" value="1"/>
</dbReference>
<organism evidence="6 7">
    <name type="scientific">Acidimicrobium ferrooxidans (strain DSM 10331 / JCM 15462 / NBRC 103882 / ICP)</name>
    <dbReference type="NCBI Taxonomy" id="525909"/>
    <lineage>
        <taxon>Bacteria</taxon>
        <taxon>Bacillati</taxon>
        <taxon>Actinomycetota</taxon>
        <taxon>Acidimicrobiia</taxon>
        <taxon>Acidimicrobiales</taxon>
        <taxon>Acidimicrobiaceae</taxon>
        <taxon>Acidimicrobium</taxon>
    </lineage>
</organism>
<evidence type="ECO:0000313" key="7">
    <source>
        <dbReference type="Proteomes" id="UP000000771"/>
    </source>
</evidence>
<dbReference type="RefSeq" id="WP_015798503.1">
    <property type="nucleotide sequence ID" value="NC_013124.1"/>
</dbReference>
<dbReference type="AlphaFoldDB" id="C7LZ59"/>
<dbReference type="InterPro" id="IPR006094">
    <property type="entry name" value="Oxid_FAD_bind_N"/>
</dbReference>
<keyword evidence="7" id="KW-1185">Reference proteome</keyword>
<dbReference type="SUPFAM" id="SSF56176">
    <property type="entry name" value="FAD-binding/transporter-associated domain-like"/>
    <property type="match status" value="1"/>
</dbReference>
<gene>
    <name evidence="6" type="ordered locus">Afer_1084</name>
</gene>
<comment type="cofactor">
    <cofactor evidence="1">
        <name>FAD</name>
        <dbReference type="ChEBI" id="CHEBI:57692"/>
    </cofactor>
</comment>
<dbReference type="Pfam" id="PF01565">
    <property type="entry name" value="FAD_binding_4"/>
    <property type="match status" value="1"/>
</dbReference>
<accession>C7LZ59</accession>
<evidence type="ECO:0000256" key="4">
    <source>
        <dbReference type="ARBA" id="ARBA00023002"/>
    </source>
</evidence>
<evidence type="ECO:0000256" key="3">
    <source>
        <dbReference type="ARBA" id="ARBA00022827"/>
    </source>
</evidence>
<keyword evidence="2" id="KW-0285">Flavoprotein</keyword>
<feature type="domain" description="FAD-binding PCMH-type" evidence="5">
    <location>
        <begin position="36"/>
        <end position="214"/>
    </location>
</feature>
<dbReference type="Gene3D" id="1.10.45.10">
    <property type="entry name" value="Vanillyl-alcohol Oxidase, Chain A, domain 4"/>
    <property type="match status" value="1"/>
</dbReference>
<dbReference type="PROSITE" id="PS51387">
    <property type="entry name" value="FAD_PCMH"/>
    <property type="match status" value="1"/>
</dbReference>
<evidence type="ECO:0000313" key="6">
    <source>
        <dbReference type="EMBL" id="ACU54017.1"/>
    </source>
</evidence>
<dbReference type="InterPro" id="IPR016171">
    <property type="entry name" value="Vanillyl_alc_oxidase_C-sub2"/>
</dbReference>
<dbReference type="InterPro" id="IPR036318">
    <property type="entry name" value="FAD-bd_PCMH-like_sf"/>
</dbReference>
<dbReference type="InterPro" id="IPR016169">
    <property type="entry name" value="FAD-bd_PCMH_sub2"/>
</dbReference>
<dbReference type="EMBL" id="CP001631">
    <property type="protein sequence ID" value="ACU54017.1"/>
    <property type="molecule type" value="Genomic_DNA"/>
</dbReference>
<proteinExistence type="predicted"/>
<dbReference type="PANTHER" id="PTHR42934:SF2">
    <property type="entry name" value="GLYCOLATE OXIDASE SUBUNIT GLCD"/>
    <property type="match status" value="1"/>
</dbReference>
<dbReference type="STRING" id="525909.Afer_1084"/>
<keyword evidence="4" id="KW-0560">Oxidoreductase</keyword>
<dbReference type="SUPFAM" id="SSF55103">
    <property type="entry name" value="FAD-linked oxidases, C-terminal domain"/>
    <property type="match status" value="1"/>
</dbReference>
<dbReference type="InterPro" id="IPR016164">
    <property type="entry name" value="FAD-linked_Oxase-like_C"/>
</dbReference>
<dbReference type="Gene3D" id="3.30.70.2740">
    <property type="match status" value="1"/>
</dbReference>
<protein>
    <submittedName>
        <fullName evidence="6">FAD linked oxidase domain protein</fullName>
    </submittedName>
</protein>
<sequence length="461" mass="47897">MQRAFEELGSIVGPDHLAVGEMIEERYWHDESLTVAPSRPMALVRPADTDELVELVRWAERRQVPLVVRGAGTGLAGGAVCRPTEVCVSTERLSGVDDVDTVSRVAVVRAGTSLAELDHVLADHGLRYTVSPGENAASIGGTVATNAGGMRAVRFGTTRQNVLGATVVTGGGRVLTLGGSLYKRSSGYDLLQLVIGSEGTLGIVERAILRLAPRAEEAVFVAHAPTMRGALGAVQALQSIEPPPSVIEYLEPSALEAMAHFAGVTLGLPGWALADGAILVVAVERVDADDVARAVELAGAVLEGAGADGVWVLGKTEGRAVLRAREAALWTVRALGARDIVDVVVPPARLGDYFDAVAAVASTYGVRLAATGHVGDGNVHLSVFADDVASARRVVEEVVAEGVRRGGAVSGEHGIGVAKLEEFRTHASATELRIDAGIKRLFDPAGIFAPGRLGSPTHGGD</sequence>
<dbReference type="PANTHER" id="PTHR42934">
    <property type="entry name" value="GLYCOLATE OXIDASE SUBUNIT GLCD"/>
    <property type="match status" value="1"/>
</dbReference>
<dbReference type="Pfam" id="PF02913">
    <property type="entry name" value="FAD-oxidase_C"/>
    <property type="match status" value="1"/>
</dbReference>
<name>C7LZ59_ACIFD</name>
<evidence type="ECO:0000256" key="1">
    <source>
        <dbReference type="ARBA" id="ARBA00001974"/>
    </source>
</evidence>
<reference evidence="6 7" key="1">
    <citation type="journal article" date="2009" name="Stand. Genomic Sci.">
        <title>Complete genome sequence of Acidimicrobium ferrooxidans type strain (ICP).</title>
        <authorList>
            <person name="Clum A."/>
            <person name="Nolan M."/>
            <person name="Lang E."/>
            <person name="Glavina Del Rio T."/>
            <person name="Tice H."/>
            <person name="Copeland A."/>
            <person name="Cheng J.F."/>
            <person name="Lucas S."/>
            <person name="Chen F."/>
            <person name="Bruce D."/>
            <person name="Goodwin L."/>
            <person name="Pitluck S."/>
            <person name="Ivanova N."/>
            <person name="Mavrommatis K."/>
            <person name="Mikhailova N."/>
            <person name="Pati A."/>
            <person name="Chen A."/>
            <person name="Palaniappan K."/>
            <person name="Goker M."/>
            <person name="Spring S."/>
            <person name="Land M."/>
            <person name="Hauser L."/>
            <person name="Chang Y.J."/>
            <person name="Jeffries C.C."/>
            <person name="Chain P."/>
            <person name="Bristow J."/>
            <person name="Eisen J.A."/>
            <person name="Markowitz V."/>
            <person name="Hugenholtz P."/>
            <person name="Kyrpides N.C."/>
            <person name="Klenk H.P."/>
            <person name="Lapidus A."/>
        </authorList>
    </citation>
    <scope>NUCLEOTIDE SEQUENCE [LARGE SCALE GENOMIC DNA]</scope>
    <source>
        <strain evidence="7">DSM 10331 / JCM 15462 / NBRC 103882 / ICP</strain>
    </source>
</reference>